<protein>
    <recommendedName>
        <fullName evidence="3">Arabinogalactan endo-beta-1,4-galactanase</fullName>
    </recommendedName>
</protein>
<dbReference type="RefSeq" id="WP_164033779.1">
    <property type="nucleotide sequence ID" value="NZ_JAABOQ010000009.1"/>
</dbReference>
<evidence type="ECO:0008006" key="3">
    <source>
        <dbReference type="Google" id="ProtNLM"/>
    </source>
</evidence>
<dbReference type="InterPro" id="IPR017853">
    <property type="entry name" value="GH"/>
</dbReference>
<sequence>MVRKMLFFLLALALLCCEKDNDTGQDDQSALNRSFYMGFTPFPFDNTIEALLTSYETTLQNSDIALNHLDFGVPWDEALNGTDFPEEVQNTLVTFKTNLPASHKYIVTATPTSQKRNELAGYWNNEGEHESLPIFWQEKSFDDPDVINAYTNYCKRVINISQPDYFGYGIEVNSSFLENTSQFNAYKVLVEEVYTELKATFPDIPIFLSFQDRSFNKNHTELLSLTNQLLPYSDLIAMSSYPFWDYDFPNMDANPDLHKQNWLTDFRDLDPSKPFAISETGYIAEDLVINDFNLNVKGSEAWQETYTTSLLNHANELNAEFVAWFVYRDYDKLYENSTNPDATLLIWKDNGLLDGDGNKRKAHYIWDEWLKRSKD</sequence>
<dbReference type="SUPFAM" id="SSF51445">
    <property type="entry name" value="(Trans)glycosidases"/>
    <property type="match status" value="1"/>
</dbReference>
<keyword evidence="2" id="KW-1185">Reference proteome</keyword>
<dbReference type="EMBL" id="JAABOQ010000009">
    <property type="protein sequence ID" value="NER19093.1"/>
    <property type="molecule type" value="Genomic_DNA"/>
</dbReference>
<gene>
    <name evidence="1" type="ORF">GWK10_17895</name>
</gene>
<comment type="caution">
    <text evidence="1">The sequence shown here is derived from an EMBL/GenBank/DDBJ whole genome shotgun (WGS) entry which is preliminary data.</text>
</comment>
<dbReference type="AlphaFoldDB" id="A0A6M0CQ98"/>
<dbReference type="Gene3D" id="3.20.20.80">
    <property type="entry name" value="Glycosidases"/>
    <property type="match status" value="1"/>
</dbReference>
<reference evidence="1 2" key="1">
    <citation type="submission" date="2020-01" db="EMBL/GenBank/DDBJ databases">
        <title>Spongiivirga citrea KCTC 32990T.</title>
        <authorList>
            <person name="Wang G."/>
        </authorList>
    </citation>
    <scope>NUCLEOTIDE SEQUENCE [LARGE SCALE GENOMIC DNA]</scope>
    <source>
        <strain evidence="1 2">KCTC 32990</strain>
    </source>
</reference>
<proteinExistence type="predicted"/>
<dbReference type="Proteomes" id="UP000474296">
    <property type="component" value="Unassembled WGS sequence"/>
</dbReference>
<organism evidence="1 2">
    <name type="scientific">Spongiivirga citrea</name>
    <dbReference type="NCBI Taxonomy" id="1481457"/>
    <lineage>
        <taxon>Bacteria</taxon>
        <taxon>Pseudomonadati</taxon>
        <taxon>Bacteroidota</taxon>
        <taxon>Flavobacteriia</taxon>
        <taxon>Flavobacteriales</taxon>
        <taxon>Flavobacteriaceae</taxon>
        <taxon>Spongiivirga</taxon>
    </lineage>
</organism>
<name>A0A6M0CQ98_9FLAO</name>
<evidence type="ECO:0000313" key="1">
    <source>
        <dbReference type="EMBL" id="NER19093.1"/>
    </source>
</evidence>
<accession>A0A6M0CQ98</accession>
<evidence type="ECO:0000313" key="2">
    <source>
        <dbReference type="Proteomes" id="UP000474296"/>
    </source>
</evidence>